<organism evidence="2 3">
    <name type="scientific">Austropuccinia psidii MF-1</name>
    <dbReference type="NCBI Taxonomy" id="1389203"/>
    <lineage>
        <taxon>Eukaryota</taxon>
        <taxon>Fungi</taxon>
        <taxon>Dikarya</taxon>
        <taxon>Basidiomycota</taxon>
        <taxon>Pucciniomycotina</taxon>
        <taxon>Pucciniomycetes</taxon>
        <taxon>Pucciniales</taxon>
        <taxon>Sphaerophragmiaceae</taxon>
        <taxon>Austropuccinia</taxon>
    </lineage>
</organism>
<reference evidence="2" key="1">
    <citation type="submission" date="2021-03" db="EMBL/GenBank/DDBJ databases">
        <title>Draft genome sequence of rust myrtle Austropuccinia psidii MF-1, a brazilian biotype.</title>
        <authorList>
            <person name="Quecine M.C."/>
            <person name="Pachon D.M.R."/>
            <person name="Bonatelli M.L."/>
            <person name="Correr F.H."/>
            <person name="Franceschini L.M."/>
            <person name="Leite T.F."/>
            <person name="Margarido G.R.A."/>
            <person name="Almeida C.A."/>
            <person name="Ferrarezi J.A."/>
            <person name="Labate C.A."/>
        </authorList>
    </citation>
    <scope>NUCLEOTIDE SEQUENCE</scope>
    <source>
        <strain evidence="2">MF-1</strain>
    </source>
</reference>
<proteinExistence type="predicted"/>
<protein>
    <submittedName>
        <fullName evidence="2">Uncharacterized protein</fullName>
    </submittedName>
</protein>
<evidence type="ECO:0000313" key="3">
    <source>
        <dbReference type="Proteomes" id="UP000765509"/>
    </source>
</evidence>
<sequence>MMVPPPMNPTTPVGRRRPISKMKKKINLKNAKDKPSLTISNTHNYRPCAHGVVLISETKTKHRSQLISACRENKISFAVKKVTRKLMKAVFQFDEFWMKF</sequence>
<dbReference type="AlphaFoldDB" id="A0A9Q3BFJ5"/>
<keyword evidence="3" id="KW-1185">Reference proteome</keyword>
<dbReference type="EMBL" id="AVOT02000766">
    <property type="protein sequence ID" value="MBW0464374.1"/>
    <property type="molecule type" value="Genomic_DNA"/>
</dbReference>
<name>A0A9Q3BFJ5_9BASI</name>
<comment type="caution">
    <text evidence="2">The sequence shown here is derived from an EMBL/GenBank/DDBJ whole genome shotgun (WGS) entry which is preliminary data.</text>
</comment>
<evidence type="ECO:0000313" key="2">
    <source>
        <dbReference type="EMBL" id="MBW0464374.1"/>
    </source>
</evidence>
<accession>A0A9Q3BFJ5</accession>
<dbReference type="Proteomes" id="UP000765509">
    <property type="component" value="Unassembled WGS sequence"/>
</dbReference>
<evidence type="ECO:0000256" key="1">
    <source>
        <dbReference type="SAM" id="MobiDB-lite"/>
    </source>
</evidence>
<feature type="region of interest" description="Disordered" evidence="1">
    <location>
        <begin position="1"/>
        <end position="20"/>
    </location>
</feature>
<gene>
    <name evidence="2" type="ORF">O181_004089</name>
</gene>